<evidence type="ECO:0000313" key="2">
    <source>
        <dbReference type="Proteomes" id="UP000824120"/>
    </source>
</evidence>
<feature type="non-terminal residue" evidence="1">
    <location>
        <position position="1"/>
    </location>
</feature>
<evidence type="ECO:0000313" key="1">
    <source>
        <dbReference type="EMBL" id="KAG5620820.1"/>
    </source>
</evidence>
<accession>A0A9J6A938</accession>
<organism evidence="1 2">
    <name type="scientific">Solanum commersonii</name>
    <name type="common">Commerson's wild potato</name>
    <name type="synonym">Commerson's nightshade</name>
    <dbReference type="NCBI Taxonomy" id="4109"/>
    <lineage>
        <taxon>Eukaryota</taxon>
        <taxon>Viridiplantae</taxon>
        <taxon>Streptophyta</taxon>
        <taxon>Embryophyta</taxon>
        <taxon>Tracheophyta</taxon>
        <taxon>Spermatophyta</taxon>
        <taxon>Magnoliopsida</taxon>
        <taxon>eudicotyledons</taxon>
        <taxon>Gunneridae</taxon>
        <taxon>Pentapetalae</taxon>
        <taxon>asterids</taxon>
        <taxon>lamiids</taxon>
        <taxon>Solanales</taxon>
        <taxon>Solanaceae</taxon>
        <taxon>Solanoideae</taxon>
        <taxon>Solaneae</taxon>
        <taxon>Solanum</taxon>
    </lineage>
</organism>
<comment type="caution">
    <text evidence="1">The sequence shown here is derived from an EMBL/GenBank/DDBJ whole genome shotgun (WGS) entry which is preliminary data.</text>
</comment>
<protein>
    <submittedName>
        <fullName evidence="1">Uncharacterized protein</fullName>
    </submittedName>
</protein>
<dbReference type="Proteomes" id="UP000824120">
    <property type="component" value="Chromosome 2"/>
</dbReference>
<gene>
    <name evidence="1" type="ORF">H5410_006038</name>
</gene>
<sequence>HMARCKHKGGQVDGKNIMFLGSLETLWMLQLCQMHKQCREEQGKRSVAQCNYRKL</sequence>
<proteinExistence type="predicted"/>
<dbReference type="EMBL" id="JACXVP010000002">
    <property type="protein sequence ID" value="KAG5620820.1"/>
    <property type="molecule type" value="Genomic_DNA"/>
</dbReference>
<name>A0A9J6A938_SOLCO</name>
<keyword evidence="2" id="KW-1185">Reference proteome</keyword>
<reference evidence="1 2" key="1">
    <citation type="submission" date="2020-09" db="EMBL/GenBank/DDBJ databases">
        <title>De no assembly of potato wild relative species, Solanum commersonii.</title>
        <authorList>
            <person name="Cho K."/>
        </authorList>
    </citation>
    <scope>NUCLEOTIDE SEQUENCE [LARGE SCALE GENOMIC DNA]</scope>
    <source>
        <strain evidence="1">LZ3.2</strain>
        <tissue evidence="1">Leaf</tissue>
    </source>
</reference>
<dbReference type="AlphaFoldDB" id="A0A9J6A938"/>